<evidence type="ECO:0000313" key="2">
    <source>
        <dbReference type="EMBL" id="HIZ33606.1"/>
    </source>
</evidence>
<dbReference type="EMBL" id="DXBX01000069">
    <property type="protein sequence ID" value="HIZ33606.1"/>
    <property type="molecule type" value="Genomic_DNA"/>
</dbReference>
<proteinExistence type="predicted"/>
<dbReference type="PANTHER" id="PTHR36846">
    <property type="entry name" value="PROTEIN VIAA"/>
    <property type="match status" value="1"/>
</dbReference>
<evidence type="ECO:0000313" key="3">
    <source>
        <dbReference type="Proteomes" id="UP000824028"/>
    </source>
</evidence>
<comment type="caution">
    <text evidence="2">The sequence shown here is derived from an EMBL/GenBank/DDBJ whole genome shotgun (WGS) entry which is preliminary data.</text>
</comment>
<accession>A0A9D2J1X2</accession>
<dbReference type="PANTHER" id="PTHR36846:SF1">
    <property type="entry name" value="PROTEIN VIAA"/>
    <property type="match status" value="1"/>
</dbReference>
<organism evidence="2 3">
    <name type="scientific">Candidatus Bacteroides merdigallinarum</name>
    <dbReference type="NCBI Taxonomy" id="2838473"/>
    <lineage>
        <taxon>Bacteria</taxon>
        <taxon>Pseudomonadati</taxon>
        <taxon>Bacteroidota</taxon>
        <taxon>Bacteroidia</taxon>
        <taxon>Bacteroidales</taxon>
        <taxon>Bacteroidaceae</taxon>
        <taxon>Bacteroides</taxon>
    </lineage>
</organism>
<gene>
    <name evidence="2" type="ORF">H9814_08750</name>
</gene>
<reference evidence="2" key="2">
    <citation type="submission" date="2021-04" db="EMBL/GenBank/DDBJ databases">
        <authorList>
            <person name="Gilroy R."/>
        </authorList>
    </citation>
    <scope>NUCLEOTIDE SEQUENCE</scope>
    <source>
        <strain evidence="2">ChiHjej9B8-1298</strain>
    </source>
</reference>
<sequence>MAMRHEPLFYARLLDHYLATGEFLETGSHEPLYVYLRSVMENPMIKAQVLSDEVCARIFQDTMSRFILQNLEREKFNFQRKQSEEKSRMLVTQWTHDRKRDGWQALVDKLEAEYGRFGFNGPFYRQLFGQEKNLDDDTLWEKLTKDWEEAMQQELEEEKRKELESDRERLERNLQSNLKHIPSYLQKNQVETDEFMQAWGMMSGLWNVSDFERIRKIVRLQKQFPQITEVAEVMGRVADDEGKDKVHTSEGNVYNLEHASRCDIAGISIGNDLNALLPIEMAYCTDADLEQIFLKRFLTRRLQTFQYRSEIMQPARRLQARPARRKGPIIVCLDTSGSMVGVPEKVAHSTLVRLLEIANRQKRDCFLIAFSVSIHPIDVRQERARLLSLFSHTACGDTDATRMMAKTFELLQSSPAYMNADVLWISDFRIPLPGSGLLGQLQEFRRTGTCFYGLQIGIAEHEWSPYFNHIWRIGYVSPRRY</sequence>
<protein>
    <recommendedName>
        <fullName evidence="4">VWA domain protein interacting with AAA ATPase</fullName>
    </recommendedName>
</protein>
<name>A0A9D2J1X2_9BACE</name>
<keyword evidence="1" id="KW-0175">Coiled coil</keyword>
<dbReference type="InterPro" id="IPR036465">
    <property type="entry name" value="vWFA_dom_sf"/>
</dbReference>
<evidence type="ECO:0008006" key="4">
    <source>
        <dbReference type="Google" id="ProtNLM"/>
    </source>
</evidence>
<dbReference type="SUPFAM" id="SSF53300">
    <property type="entry name" value="vWA-like"/>
    <property type="match status" value="1"/>
</dbReference>
<feature type="coiled-coil region" evidence="1">
    <location>
        <begin position="148"/>
        <end position="180"/>
    </location>
</feature>
<reference evidence="2" key="1">
    <citation type="journal article" date="2021" name="PeerJ">
        <title>Extensive microbial diversity within the chicken gut microbiome revealed by metagenomics and culture.</title>
        <authorList>
            <person name="Gilroy R."/>
            <person name="Ravi A."/>
            <person name="Getino M."/>
            <person name="Pursley I."/>
            <person name="Horton D.L."/>
            <person name="Alikhan N.F."/>
            <person name="Baker D."/>
            <person name="Gharbi K."/>
            <person name="Hall N."/>
            <person name="Watson M."/>
            <person name="Adriaenssens E.M."/>
            <person name="Foster-Nyarko E."/>
            <person name="Jarju S."/>
            <person name="Secka A."/>
            <person name="Antonio M."/>
            <person name="Oren A."/>
            <person name="Chaudhuri R.R."/>
            <person name="La Ragione R."/>
            <person name="Hildebrand F."/>
            <person name="Pallen M.J."/>
        </authorList>
    </citation>
    <scope>NUCLEOTIDE SEQUENCE</scope>
    <source>
        <strain evidence="2">ChiHjej9B8-1298</strain>
    </source>
</reference>
<dbReference type="Proteomes" id="UP000824028">
    <property type="component" value="Unassembled WGS sequence"/>
</dbReference>
<dbReference type="AlphaFoldDB" id="A0A9D2J1X2"/>
<evidence type="ECO:0000256" key="1">
    <source>
        <dbReference type="SAM" id="Coils"/>
    </source>
</evidence>